<keyword evidence="4" id="KW-1185">Reference proteome</keyword>
<dbReference type="PANTHER" id="PTHR45784">
    <property type="entry name" value="C-TYPE LECTIN DOMAIN FAMILY 20 MEMBER A-RELATED"/>
    <property type="match status" value="1"/>
</dbReference>
<reference evidence="3" key="2">
    <citation type="submission" date="2025-09" db="UniProtKB">
        <authorList>
            <consortium name="Ensembl"/>
        </authorList>
    </citation>
    <scope>IDENTIFICATION</scope>
</reference>
<evidence type="ECO:0000313" key="3">
    <source>
        <dbReference type="Ensembl" id="ENSSANP00000024918.1"/>
    </source>
</evidence>
<evidence type="ECO:0000259" key="2">
    <source>
        <dbReference type="PROSITE" id="PS50041"/>
    </source>
</evidence>
<dbReference type="Gene3D" id="3.10.100.10">
    <property type="entry name" value="Mannose-Binding Protein A, subunit A"/>
    <property type="match status" value="2"/>
</dbReference>
<accession>A0A671M2U9</accession>
<organism evidence="3 4">
    <name type="scientific">Sinocyclocheilus anshuiensis</name>
    <dbReference type="NCBI Taxonomy" id="1608454"/>
    <lineage>
        <taxon>Eukaryota</taxon>
        <taxon>Metazoa</taxon>
        <taxon>Chordata</taxon>
        <taxon>Craniata</taxon>
        <taxon>Vertebrata</taxon>
        <taxon>Euteleostomi</taxon>
        <taxon>Actinopterygii</taxon>
        <taxon>Neopterygii</taxon>
        <taxon>Teleostei</taxon>
        <taxon>Ostariophysi</taxon>
        <taxon>Cypriniformes</taxon>
        <taxon>Cyprinidae</taxon>
        <taxon>Cyprininae</taxon>
        <taxon>Sinocyclocheilus</taxon>
    </lineage>
</organism>
<feature type="chain" id="PRO_5025377436" evidence="1">
    <location>
        <begin position="21"/>
        <end position="259"/>
    </location>
</feature>
<dbReference type="Pfam" id="PF00059">
    <property type="entry name" value="Lectin_C"/>
    <property type="match status" value="2"/>
</dbReference>
<proteinExistence type="predicted"/>
<evidence type="ECO:0000313" key="4">
    <source>
        <dbReference type="Proteomes" id="UP000472260"/>
    </source>
</evidence>
<dbReference type="InterPro" id="IPR016187">
    <property type="entry name" value="CTDL_fold"/>
</dbReference>
<dbReference type="SUPFAM" id="SSF56436">
    <property type="entry name" value="C-type lectin-like"/>
    <property type="match status" value="2"/>
</dbReference>
<dbReference type="Proteomes" id="UP000472260">
    <property type="component" value="Unassembled WGS sequence"/>
</dbReference>
<evidence type="ECO:0000256" key="1">
    <source>
        <dbReference type="SAM" id="SignalP"/>
    </source>
</evidence>
<name>A0A671M2U9_9TELE</name>
<reference evidence="3" key="1">
    <citation type="submission" date="2025-08" db="UniProtKB">
        <authorList>
            <consortium name="Ensembl"/>
        </authorList>
    </citation>
    <scope>IDENTIFICATION</scope>
</reference>
<keyword evidence="1" id="KW-0732">Signal</keyword>
<dbReference type="AlphaFoldDB" id="A0A671M2U9"/>
<dbReference type="CDD" id="cd00037">
    <property type="entry name" value="CLECT"/>
    <property type="match status" value="1"/>
</dbReference>
<dbReference type="InterPro" id="IPR016186">
    <property type="entry name" value="C-type_lectin-like/link_sf"/>
</dbReference>
<dbReference type="PROSITE" id="PS50041">
    <property type="entry name" value="C_TYPE_LECTIN_2"/>
    <property type="match status" value="2"/>
</dbReference>
<protein>
    <submittedName>
        <fullName evidence="3">Zgc:194252</fullName>
    </submittedName>
</protein>
<dbReference type="PANTHER" id="PTHR45784:SF8">
    <property type="entry name" value="C-TYPE MANNOSE RECEPTOR 2-RELATED"/>
    <property type="match status" value="1"/>
</dbReference>
<dbReference type="InterPro" id="IPR001304">
    <property type="entry name" value="C-type_lectin-like"/>
</dbReference>
<dbReference type="SMART" id="SM00034">
    <property type="entry name" value="CLECT"/>
    <property type="match status" value="2"/>
</dbReference>
<feature type="signal peptide" evidence="1">
    <location>
        <begin position="1"/>
        <end position="20"/>
    </location>
</feature>
<sequence>MKATVTAFLFLCFFIVNTSLYRLHIYVNDNMTWTDAQLYCRKYHDDLSTASNIEVKLLSANPKITSEYFWIGLQRDSQSPLLWKWSGGENASNVMWDAGQPDALHEQCAAVLISNVKMHDATCFLSIPFYCMEVFELILVQKENTWIEALEYCRQNHVDLASLTSDLMMREAKNKSTPAQADDVWIGLRFIAGHWFWVNGNNVEYKGWSLEGEPQCPTVDQRCGVFAKKKIVWKPDNCERRLNFLCLKKNRVTAEGSSN</sequence>
<dbReference type="Ensembl" id="ENSSANT00000026536.1">
    <property type="protein sequence ID" value="ENSSANP00000024918.1"/>
    <property type="gene ID" value="ENSSANG00000012841.1"/>
</dbReference>
<feature type="domain" description="C-type lectin" evidence="2">
    <location>
        <begin position="16"/>
        <end position="132"/>
    </location>
</feature>
<feature type="domain" description="C-type lectin" evidence="2">
    <location>
        <begin position="127"/>
        <end position="247"/>
    </location>
</feature>